<name>A0A956RPW2_UNCEI</name>
<evidence type="ECO:0008006" key="4">
    <source>
        <dbReference type="Google" id="ProtNLM"/>
    </source>
</evidence>
<accession>A0A956RPW2</accession>
<dbReference type="Proteomes" id="UP000697710">
    <property type="component" value="Unassembled WGS sequence"/>
</dbReference>
<evidence type="ECO:0000313" key="2">
    <source>
        <dbReference type="EMBL" id="MCA9727079.1"/>
    </source>
</evidence>
<evidence type="ECO:0000313" key="3">
    <source>
        <dbReference type="Proteomes" id="UP000697710"/>
    </source>
</evidence>
<gene>
    <name evidence="2" type="ORF">KC729_05295</name>
</gene>
<reference evidence="2" key="1">
    <citation type="submission" date="2020-04" db="EMBL/GenBank/DDBJ databases">
        <authorList>
            <person name="Zhang T."/>
        </authorList>
    </citation>
    <scope>NUCLEOTIDE SEQUENCE</scope>
    <source>
        <strain evidence="2">HKST-UBA01</strain>
    </source>
</reference>
<organism evidence="2 3">
    <name type="scientific">Eiseniibacteriota bacterium</name>
    <dbReference type="NCBI Taxonomy" id="2212470"/>
    <lineage>
        <taxon>Bacteria</taxon>
        <taxon>Candidatus Eiseniibacteriota</taxon>
    </lineage>
</organism>
<dbReference type="EMBL" id="JAGQHR010000105">
    <property type="protein sequence ID" value="MCA9727079.1"/>
    <property type="molecule type" value="Genomic_DNA"/>
</dbReference>
<feature type="chain" id="PRO_5037602274" description="PEP-CTERM sorting domain-containing protein" evidence="1">
    <location>
        <begin position="35"/>
        <end position="81"/>
    </location>
</feature>
<sequence length="81" mass="8402">MHLPKKLALTKARMSGAFAAAVFATICSIGAAQAQSGPNNLVLSFDNLAPLDEAVDGHYEGWAILSGSPHSTGKFNVNDMG</sequence>
<proteinExistence type="predicted"/>
<feature type="non-terminal residue" evidence="2">
    <location>
        <position position="81"/>
    </location>
</feature>
<reference evidence="2" key="2">
    <citation type="journal article" date="2021" name="Microbiome">
        <title>Successional dynamics and alternative stable states in a saline activated sludge microbial community over 9 years.</title>
        <authorList>
            <person name="Wang Y."/>
            <person name="Ye J."/>
            <person name="Ju F."/>
            <person name="Liu L."/>
            <person name="Boyd J.A."/>
            <person name="Deng Y."/>
            <person name="Parks D.H."/>
            <person name="Jiang X."/>
            <person name="Yin X."/>
            <person name="Woodcroft B.J."/>
            <person name="Tyson G.W."/>
            <person name="Hugenholtz P."/>
            <person name="Polz M.F."/>
            <person name="Zhang T."/>
        </authorList>
    </citation>
    <scope>NUCLEOTIDE SEQUENCE</scope>
    <source>
        <strain evidence="2">HKST-UBA01</strain>
    </source>
</reference>
<comment type="caution">
    <text evidence="2">The sequence shown here is derived from an EMBL/GenBank/DDBJ whole genome shotgun (WGS) entry which is preliminary data.</text>
</comment>
<keyword evidence="1" id="KW-0732">Signal</keyword>
<dbReference type="AlphaFoldDB" id="A0A956RPW2"/>
<feature type="signal peptide" evidence="1">
    <location>
        <begin position="1"/>
        <end position="34"/>
    </location>
</feature>
<protein>
    <recommendedName>
        <fullName evidence="4">PEP-CTERM sorting domain-containing protein</fullName>
    </recommendedName>
</protein>
<evidence type="ECO:0000256" key="1">
    <source>
        <dbReference type="SAM" id="SignalP"/>
    </source>
</evidence>